<dbReference type="Proteomes" id="UP001056978">
    <property type="component" value="Chromosome 1"/>
</dbReference>
<reference evidence="1" key="1">
    <citation type="submission" date="2022-06" db="EMBL/GenBank/DDBJ databases">
        <title>The First Complete Genome of the Simian Malaria Parasite Plasmodium brasilianum.</title>
        <authorList>
            <person name="Bajic M."/>
            <person name="Ravishankar S."/>
        </authorList>
    </citation>
    <scope>NUCLEOTIDE SEQUENCE</scope>
    <source>
        <strain evidence="1">Bolivian I</strain>
    </source>
</reference>
<proteinExistence type="predicted"/>
<dbReference type="EMBL" id="CM043769">
    <property type="protein sequence ID" value="KAI4841277.1"/>
    <property type="molecule type" value="Genomic_DNA"/>
</dbReference>
<protein>
    <submittedName>
        <fullName evidence="1">AAA family ATPase</fullName>
    </submittedName>
</protein>
<sequence length="1203" mass="142538">MRERGDGLLIENLCVYCNSNKSFSYLQKCAYNEKKDERALKNEYEQLVYKKTIKYKWVKNLSYNECLLHVLKYVQENNNLHCMKKKYCEQNHYKSSSVTYNIHNKSTHVHNKTFVKNKKYVIHASRLYAKNKRSFKPKTVVDKALRVKEELVKEKLVREKLVREKLVREKHVKEKLVKEKLVREKLVKEKLLKNNMRKNNINSCGKYVQDKAKKNFKLKKSAEKEQQKKGGKKKADMYIYLFNLFVRRKYYKRISRLWLANFLKRNGLLYKNLAMQLINILIIKTWIIFDVQFWNFFFSKNLINYFNTNLYFLVGKPGNEKKNFLMDIFLSFPFKYSSDTTHIIDLTQYEQCSIVSDYRFVINPTSFLKKVENALKNSSVISSPNIKKINRIKNINKPYFAFKIFDSLKIKGDHMLRAKSSTCKICTCKIHYYNLCARKNCACKVCYYKNGPFDVMHPPPRVLNGQNKNVKTRCLHKCCAIPNKTTPNNRNSMLDENAKIHDEKRSSNLKDNSKQGYHDNKEQRNDSNEMNSEKGGFTSFLSDSESCSSFDLYNYKENQYNKNYFLKNGQDDAYKKKGYVNKILYPYYYEIALKECVITDIERNTIRKIDPFNKNLEYLLISFTKIALVKQLVWKRKIFRLLYYFFKKKMGQNMDRISGRWVGQKILGLNLFNGGYSFILIKNFDQINMFSVLKKNCIIFLLLKYIYMWKELNLNVHMFITGSFSNATPCNILCSSSFNNSIDTTSSSSSSSNCCTISNTYNNVISFFSCYLKNFFVFVVPTLLHNEDRYKLLTHLFLKNKLNYSKDQLENVSKITNSYNKANLMKLFEDEYRERIIHLMKKKKIHARLRKNKFIKELVFQNKYKKYHFFSKTLNFQNESHLFIHNEDFELFKKKSFEEFRKNILNKTYGFNDIIGEDELVRTLKREVVQAFFCNDRKGSGNNDNSSRSRDCSGGNTPFNSVGILIHGTSGSGKTFISKKIIEECNCNSIIINCSNIFNKIMGESEKLVNEIFHYAKNKLQPCIILMDGIENICFKEDTFSNVMEKFAKRLKFCFYENIDRIHFERKWDMSHNIIKPFSVLIIATTTDIKNVDHNLLTNYRITHIYKTKEFISWNDKDIYTLFERCLRSNNIKSTHFIYSKKFQHFVSEHILKKKDKFSPLFISNLCRDSLTSYVQRNISKGSEAEAELQVEDFYEAIKRTTF</sequence>
<organism evidence="1 2">
    <name type="scientific">Plasmodium brasilianum</name>
    <dbReference type="NCBI Taxonomy" id="5824"/>
    <lineage>
        <taxon>Eukaryota</taxon>
        <taxon>Sar</taxon>
        <taxon>Alveolata</taxon>
        <taxon>Apicomplexa</taxon>
        <taxon>Aconoidasida</taxon>
        <taxon>Haemosporida</taxon>
        <taxon>Plasmodiidae</taxon>
        <taxon>Plasmodium</taxon>
        <taxon>Plasmodium (Plasmodium)</taxon>
    </lineage>
</organism>
<evidence type="ECO:0000313" key="2">
    <source>
        <dbReference type="Proteomes" id="UP001056978"/>
    </source>
</evidence>
<name>A0ACB9YHH8_PLABR</name>
<keyword evidence="2" id="KW-1185">Reference proteome</keyword>
<comment type="caution">
    <text evidence="1">The sequence shown here is derived from an EMBL/GenBank/DDBJ whole genome shotgun (WGS) entry which is preliminary data.</text>
</comment>
<gene>
    <name evidence="1" type="ORF">MKS88_000516</name>
</gene>
<evidence type="ECO:0000313" key="1">
    <source>
        <dbReference type="EMBL" id="KAI4841277.1"/>
    </source>
</evidence>
<accession>A0ACB9YHH8</accession>